<feature type="transmembrane region" description="Helical" evidence="8">
    <location>
        <begin position="6"/>
        <end position="26"/>
    </location>
</feature>
<dbReference type="Proteomes" id="UP000232145">
    <property type="component" value="Unassembled WGS sequence"/>
</dbReference>
<comment type="similarity">
    <text evidence="2 7">Belongs to the membrane-bound acyltransferase family.</text>
</comment>
<evidence type="ECO:0000256" key="5">
    <source>
        <dbReference type="ARBA" id="ARBA00022989"/>
    </source>
</evidence>
<dbReference type="PANTHER" id="PTHR13285:SF18">
    <property type="entry name" value="PROTEIN-CYSTEINE N-PALMITOYLTRANSFERASE RASP"/>
    <property type="match status" value="1"/>
</dbReference>
<dbReference type="InterPro" id="IPR024194">
    <property type="entry name" value="Ac/AlaTfrase_AlgI/DltB"/>
</dbReference>
<keyword evidence="7" id="KW-0808">Transferase</keyword>
<dbReference type="OrthoDB" id="139172at2"/>
<dbReference type="PIRSF" id="PIRSF500217">
    <property type="entry name" value="AlgI"/>
    <property type="match status" value="1"/>
</dbReference>
<evidence type="ECO:0000256" key="2">
    <source>
        <dbReference type="ARBA" id="ARBA00010323"/>
    </source>
</evidence>
<feature type="transmembrane region" description="Helical" evidence="8">
    <location>
        <begin position="54"/>
        <end position="72"/>
    </location>
</feature>
<feature type="transmembrane region" description="Helical" evidence="8">
    <location>
        <begin position="358"/>
        <end position="377"/>
    </location>
</feature>
<keyword evidence="5 8" id="KW-1133">Transmembrane helix</keyword>
<evidence type="ECO:0000256" key="1">
    <source>
        <dbReference type="ARBA" id="ARBA00004651"/>
    </source>
</evidence>
<dbReference type="PANTHER" id="PTHR13285">
    <property type="entry name" value="ACYLTRANSFERASE"/>
    <property type="match status" value="1"/>
</dbReference>
<dbReference type="PIRSF" id="PIRSF016636">
    <property type="entry name" value="AlgI_DltB"/>
    <property type="match status" value="1"/>
</dbReference>
<feature type="transmembrane region" description="Helical" evidence="8">
    <location>
        <begin position="137"/>
        <end position="158"/>
    </location>
</feature>
<dbReference type="InterPro" id="IPR028362">
    <property type="entry name" value="AlgI"/>
</dbReference>
<feature type="transmembrane region" description="Helical" evidence="8">
    <location>
        <begin position="489"/>
        <end position="509"/>
    </location>
</feature>
<evidence type="ECO:0000256" key="4">
    <source>
        <dbReference type="ARBA" id="ARBA00022692"/>
    </source>
</evidence>
<keyword evidence="7" id="KW-0012">Acyltransferase</keyword>
<comment type="caution">
    <text evidence="9">The sequence shown here is derived from an EMBL/GenBank/DDBJ whole genome shotgun (WGS) entry which is preliminary data.</text>
</comment>
<dbReference type="GO" id="GO:0005886">
    <property type="term" value="C:plasma membrane"/>
    <property type="evidence" value="ECO:0007669"/>
    <property type="project" value="UniProtKB-SubCell"/>
</dbReference>
<comment type="subcellular location">
    <subcellularLocation>
        <location evidence="1">Cell membrane</location>
        <topology evidence="1">Multi-pass membrane protein</topology>
    </subcellularLocation>
</comment>
<evidence type="ECO:0000256" key="8">
    <source>
        <dbReference type="SAM" id="Phobius"/>
    </source>
</evidence>
<evidence type="ECO:0000313" key="10">
    <source>
        <dbReference type="Proteomes" id="UP000232145"/>
    </source>
</evidence>
<dbReference type="InterPro" id="IPR004299">
    <property type="entry name" value="MBOAT_fam"/>
</dbReference>
<organism evidence="9 10">
    <name type="scientific">Leptospira harrisiae</name>
    <dbReference type="NCBI Taxonomy" id="2023189"/>
    <lineage>
        <taxon>Bacteria</taxon>
        <taxon>Pseudomonadati</taxon>
        <taxon>Spirochaetota</taxon>
        <taxon>Spirochaetia</taxon>
        <taxon>Leptospirales</taxon>
        <taxon>Leptospiraceae</taxon>
        <taxon>Leptospira</taxon>
    </lineage>
</organism>
<keyword evidence="4 8" id="KW-0812">Transmembrane</keyword>
<dbReference type="GO" id="GO:0042121">
    <property type="term" value="P:alginic acid biosynthetic process"/>
    <property type="evidence" value="ECO:0007669"/>
    <property type="project" value="InterPro"/>
</dbReference>
<dbReference type="Pfam" id="PF03062">
    <property type="entry name" value="MBOAT"/>
    <property type="match status" value="1"/>
</dbReference>
<dbReference type="AlphaFoldDB" id="A0A2N0AKH2"/>
<gene>
    <name evidence="9" type="ORF">CH364_00500</name>
</gene>
<evidence type="ECO:0000313" key="9">
    <source>
        <dbReference type="EMBL" id="PJZ84799.1"/>
    </source>
</evidence>
<keyword evidence="10" id="KW-1185">Reference proteome</keyword>
<dbReference type="EMBL" id="NPDX01000001">
    <property type="protein sequence ID" value="PJZ84799.1"/>
    <property type="molecule type" value="Genomic_DNA"/>
</dbReference>
<dbReference type="RefSeq" id="WP_100741685.1">
    <property type="nucleotide sequence ID" value="NZ_NPDW01000001.1"/>
</dbReference>
<feature type="transmembrane region" description="Helical" evidence="8">
    <location>
        <begin position="461"/>
        <end position="477"/>
    </location>
</feature>
<evidence type="ECO:0000256" key="6">
    <source>
        <dbReference type="ARBA" id="ARBA00023136"/>
    </source>
</evidence>
<protein>
    <recommendedName>
        <fullName evidence="11">Membrane-bound O-acyltransferase family protein</fullName>
    </recommendedName>
</protein>
<feature type="transmembrane region" description="Helical" evidence="8">
    <location>
        <begin position="84"/>
        <end position="103"/>
    </location>
</feature>
<keyword evidence="3 7" id="KW-1003">Cell membrane</keyword>
<accession>A0A2N0AKH2</accession>
<dbReference type="InterPro" id="IPR051085">
    <property type="entry name" value="MB_O-acyltransferase"/>
</dbReference>
<evidence type="ECO:0008006" key="11">
    <source>
        <dbReference type="Google" id="ProtNLM"/>
    </source>
</evidence>
<proteinExistence type="inferred from homology"/>
<evidence type="ECO:0000256" key="3">
    <source>
        <dbReference type="ARBA" id="ARBA00022475"/>
    </source>
</evidence>
<dbReference type="GO" id="GO:0016746">
    <property type="term" value="F:acyltransferase activity"/>
    <property type="evidence" value="ECO:0007669"/>
    <property type="project" value="UniProtKB-KW"/>
</dbReference>
<evidence type="ECO:0000256" key="7">
    <source>
        <dbReference type="PIRNR" id="PIRNR016636"/>
    </source>
</evidence>
<sequence length="518" mass="60679">MLFNTFVFLLFFLIVYSVFLGFGWFAGKQKWAYRAQNLWLLLASYFFYGWWEWFFLTLILVSTIIDYCAAILIEGTENQIRRRLYLSVSIVANLGLLFTMKYYDFFAVNLIDSWNQLALWMGSTVAADSNTYLLRNIILPVGISFYTFQTMSYTIDVFRKQIKAERDFFDFALFVNYFPQLVAGPIERAADLLPQLKQPKFPTWDGVQKGLYDILLGYFMKVFVADNLSTYVDQVFLAGKSLYTQNPDIIQAMDGSQVFAGGFLFLTQIYCDFAGYSFIALGISRLLGVTLTVNFETPEFSKTPTEFWNRWHVTLNRWFRDYIYISLGGSKYGKFAQYRNLFIIFFLSGLWHGANWTFITWGCLQGVYTIIYLVAFAKKKDDKSDVTEITKPSLLERIQGILLGTFSRVLIYTLVVFSAVGFRSYDANMMFLYMKKFLMVWDWDLNPNNNIKNMFGLFEEYFKIFLPLLIIDGITYFKKERYWVFVSHPLVQVFVLFFMGFLILTRGVFGKEVIYFAF</sequence>
<feature type="transmembrane region" description="Helical" evidence="8">
    <location>
        <begin position="398"/>
        <end position="422"/>
    </location>
</feature>
<reference evidence="9 10" key="1">
    <citation type="submission" date="2017-07" db="EMBL/GenBank/DDBJ databases">
        <title>Leptospira spp. isolated from tropical soils.</title>
        <authorList>
            <person name="Thibeaux R."/>
            <person name="Iraola G."/>
            <person name="Ferres I."/>
            <person name="Bierque E."/>
            <person name="Girault D."/>
            <person name="Soupe-Gilbert M.-E."/>
            <person name="Picardeau M."/>
            <person name="Goarant C."/>
        </authorList>
    </citation>
    <scope>NUCLEOTIDE SEQUENCE [LARGE SCALE GENOMIC DNA]</scope>
    <source>
        <strain evidence="9 10">FH2-B-A1</strain>
    </source>
</reference>
<name>A0A2N0AKH2_9LEPT</name>
<keyword evidence="6 7" id="KW-0472">Membrane</keyword>